<protein>
    <submittedName>
        <fullName evidence="1">Uncharacterized protein</fullName>
    </submittedName>
</protein>
<dbReference type="Proteomes" id="UP000594454">
    <property type="component" value="Chromosome 6"/>
</dbReference>
<evidence type="ECO:0000313" key="1">
    <source>
        <dbReference type="EMBL" id="CAD7092191.1"/>
    </source>
</evidence>
<reference evidence="1 2" key="1">
    <citation type="submission" date="2020-11" db="EMBL/GenBank/DDBJ databases">
        <authorList>
            <person name="Wallbank WR R."/>
            <person name="Pardo Diaz C."/>
            <person name="Kozak K."/>
            <person name="Martin S."/>
            <person name="Jiggins C."/>
            <person name="Moest M."/>
            <person name="Warren A I."/>
            <person name="Generalovic N T."/>
            <person name="Byers J.R.P. K."/>
            <person name="Montejo-Kovacevich G."/>
            <person name="Yen C E."/>
        </authorList>
    </citation>
    <scope>NUCLEOTIDE SEQUENCE [LARGE SCALE GENOMIC DNA]</scope>
</reference>
<dbReference type="InParanoid" id="A0A7R8V3I5"/>
<evidence type="ECO:0000313" key="2">
    <source>
        <dbReference type="Proteomes" id="UP000594454"/>
    </source>
</evidence>
<proteinExistence type="predicted"/>
<feature type="non-terminal residue" evidence="1">
    <location>
        <position position="1"/>
    </location>
</feature>
<accession>A0A7R8V3I5</accession>
<name>A0A7R8V3I5_HERIL</name>
<keyword evidence="2" id="KW-1185">Reference proteome</keyword>
<dbReference type="EMBL" id="LR899014">
    <property type="protein sequence ID" value="CAD7092191.1"/>
    <property type="molecule type" value="Genomic_DNA"/>
</dbReference>
<dbReference type="AlphaFoldDB" id="A0A7R8V3I5"/>
<gene>
    <name evidence="1" type="ORF">HERILL_LOCUS14570</name>
</gene>
<organism evidence="1 2">
    <name type="scientific">Hermetia illucens</name>
    <name type="common">Black soldier fly</name>
    <dbReference type="NCBI Taxonomy" id="343691"/>
    <lineage>
        <taxon>Eukaryota</taxon>
        <taxon>Metazoa</taxon>
        <taxon>Ecdysozoa</taxon>
        <taxon>Arthropoda</taxon>
        <taxon>Hexapoda</taxon>
        <taxon>Insecta</taxon>
        <taxon>Pterygota</taxon>
        <taxon>Neoptera</taxon>
        <taxon>Endopterygota</taxon>
        <taxon>Diptera</taxon>
        <taxon>Brachycera</taxon>
        <taxon>Stratiomyomorpha</taxon>
        <taxon>Stratiomyidae</taxon>
        <taxon>Hermetiinae</taxon>
        <taxon>Hermetia</taxon>
    </lineage>
</organism>
<sequence>MAGITTSVTDLLSRMLSAGQVEPLHISQDFASMGLKTLARFDVKIS</sequence>